<dbReference type="Pfam" id="PF00668">
    <property type="entry name" value="Condensation"/>
    <property type="match status" value="1"/>
</dbReference>
<dbReference type="Proteomes" id="UP000309128">
    <property type="component" value="Unassembled WGS sequence"/>
</dbReference>
<dbReference type="PANTHER" id="PTHR45527">
    <property type="entry name" value="NONRIBOSOMAL PEPTIDE SYNTHETASE"/>
    <property type="match status" value="1"/>
</dbReference>
<keyword evidence="3" id="KW-1185">Reference proteome</keyword>
<evidence type="ECO:0000313" key="3">
    <source>
        <dbReference type="Proteomes" id="UP000309128"/>
    </source>
</evidence>
<dbReference type="Gene3D" id="3.30.559.10">
    <property type="entry name" value="Chloramphenicol acetyltransferase-like domain"/>
    <property type="match status" value="1"/>
</dbReference>
<organism evidence="2 3">
    <name type="scientific">Nonomuraea turkmeniaca</name>
    <dbReference type="NCBI Taxonomy" id="103838"/>
    <lineage>
        <taxon>Bacteria</taxon>
        <taxon>Bacillati</taxon>
        <taxon>Actinomycetota</taxon>
        <taxon>Actinomycetes</taxon>
        <taxon>Streptosporangiales</taxon>
        <taxon>Streptosporangiaceae</taxon>
        <taxon>Nonomuraea</taxon>
    </lineage>
</organism>
<name>A0A5S4F8H3_9ACTN</name>
<dbReference type="GO" id="GO:0047527">
    <property type="term" value="F:2,3-dihydroxybenzoate-serine ligase activity"/>
    <property type="evidence" value="ECO:0007669"/>
    <property type="project" value="TreeGrafter"/>
</dbReference>
<evidence type="ECO:0000313" key="2">
    <source>
        <dbReference type="EMBL" id="TMR12914.1"/>
    </source>
</evidence>
<dbReference type="GO" id="GO:0009366">
    <property type="term" value="C:enterobactin synthetase complex"/>
    <property type="evidence" value="ECO:0007669"/>
    <property type="project" value="TreeGrafter"/>
</dbReference>
<dbReference type="AlphaFoldDB" id="A0A5S4F8H3"/>
<sequence length="435" mass="46806">MRLPVDFVSDRSGTAELAWGQRSIWNAIHDVGPDSAHYFNVPRLLAVPRAGGPRRPEAVAAALAEVMGRHDALRSVVRLGAAGPYQEVAAAGTLSIETIEAARDDVDDAAAELVARLAGRSFGDGEQSLRAGFVVCGGAATHVALVLCHVVADRRAADVVVRDLRMLLLRGVIARPPSSQLLDLVREEETASAGSDRAVAQWEALLRTVPSAMFPSMVGPPATPRFARVVLSSPRLDHAAHVLARRAGVSTATVLLVAVTMLLRELTGHQVCAITPIVHNRFDDRTRDLVTSLNQLGLFTLGPCGSLAETLVSAYPAVLTSYRRARYNPLVMDAMIDRVSADRGISIFPSCCFNDLRPGEDPGGADHADGESELEWLPGADRRNCPFCMALMRWKGTLGVELSADTTRLPESEMAALLHRLESFVVDSARREFAT</sequence>
<comment type="caution">
    <text evidence="2">The sequence shown here is derived from an EMBL/GenBank/DDBJ whole genome shotgun (WGS) entry which is preliminary data.</text>
</comment>
<dbReference type="GO" id="GO:0043041">
    <property type="term" value="P:amino acid activation for nonribosomal peptide biosynthetic process"/>
    <property type="evidence" value="ECO:0007669"/>
    <property type="project" value="TreeGrafter"/>
</dbReference>
<reference evidence="2 3" key="1">
    <citation type="submission" date="2019-05" db="EMBL/GenBank/DDBJ databases">
        <title>Draft genome sequence of Nonomuraea turkmeniaca DSM 43926.</title>
        <authorList>
            <person name="Saricaoglu S."/>
            <person name="Isik K."/>
        </authorList>
    </citation>
    <scope>NUCLEOTIDE SEQUENCE [LARGE SCALE GENOMIC DNA]</scope>
    <source>
        <strain evidence="2 3">DSM 43926</strain>
    </source>
</reference>
<proteinExistence type="predicted"/>
<dbReference type="EMBL" id="VCKY01000128">
    <property type="protein sequence ID" value="TMR12914.1"/>
    <property type="molecule type" value="Genomic_DNA"/>
</dbReference>
<dbReference type="GO" id="GO:0031177">
    <property type="term" value="F:phosphopantetheine binding"/>
    <property type="evidence" value="ECO:0007669"/>
    <property type="project" value="TreeGrafter"/>
</dbReference>
<dbReference type="InterPro" id="IPR023213">
    <property type="entry name" value="CAT-like_dom_sf"/>
</dbReference>
<dbReference type="PANTHER" id="PTHR45527:SF1">
    <property type="entry name" value="FATTY ACID SYNTHASE"/>
    <property type="match status" value="1"/>
</dbReference>
<dbReference type="GO" id="GO:0008610">
    <property type="term" value="P:lipid biosynthetic process"/>
    <property type="evidence" value="ECO:0007669"/>
    <property type="project" value="UniProtKB-ARBA"/>
</dbReference>
<dbReference type="GO" id="GO:0005829">
    <property type="term" value="C:cytosol"/>
    <property type="evidence" value="ECO:0007669"/>
    <property type="project" value="TreeGrafter"/>
</dbReference>
<evidence type="ECO:0000259" key="1">
    <source>
        <dbReference type="Pfam" id="PF00668"/>
    </source>
</evidence>
<protein>
    <submittedName>
        <fullName evidence="2">Non-ribosomal peptide synthetase condensation domain protein</fullName>
    </submittedName>
</protein>
<feature type="domain" description="Condensation" evidence="1">
    <location>
        <begin position="49"/>
        <end position="284"/>
    </location>
</feature>
<dbReference type="GO" id="GO:0009239">
    <property type="term" value="P:enterobactin biosynthetic process"/>
    <property type="evidence" value="ECO:0007669"/>
    <property type="project" value="TreeGrafter"/>
</dbReference>
<gene>
    <name evidence="2" type="ORF">ETD86_31745</name>
</gene>
<accession>A0A5S4F8H3</accession>
<dbReference type="RefSeq" id="WP_138670323.1">
    <property type="nucleotide sequence ID" value="NZ_VCKY01000128.1"/>
</dbReference>
<dbReference type="InterPro" id="IPR001242">
    <property type="entry name" value="Condensation_dom"/>
</dbReference>
<dbReference type="Gene3D" id="3.30.559.30">
    <property type="entry name" value="Nonribosomal peptide synthetase, condensation domain"/>
    <property type="match status" value="1"/>
</dbReference>
<dbReference type="OrthoDB" id="3405520at2"/>
<dbReference type="SUPFAM" id="SSF52777">
    <property type="entry name" value="CoA-dependent acyltransferases"/>
    <property type="match status" value="2"/>
</dbReference>